<sequence length="232" mass="26244">MILKRAMDMGHGTKDCAPAVITSVQTCKYHQWLYFRRFPSRPPILNQVQFRNTSINVISAIIGDDAKLGFRNWYQEREKNSAGDEKATRNYKNCIQCKKARKKCTPATDDKGPWVGFPASLSAILPALGSTLPPTDGSRASSEEGDEVHRGTKDWDAHDRDHFGDVYYILPCDDGQFVDVIHIKTTHKDNQEQMFKTRCDKEYQPVGPGIYLGPKEIFLPKFQAAMQSLTTV</sequence>
<dbReference type="Proteomes" id="UP000217199">
    <property type="component" value="Unassembled WGS sequence"/>
</dbReference>
<dbReference type="InParanoid" id="A0A286UTZ9"/>
<dbReference type="EMBL" id="NBII01000001">
    <property type="protein sequence ID" value="PAV23048.1"/>
    <property type="molecule type" value="Genomic_DNA"/>
</dbReference>
<accession>A0A286UTZ9</accession>
<protein>
    <submittedName>
        <fullName evidence="2">Uncharacterized protein</fullName>
    </submittedName>
</protein>
<comment type="caution">
    <text evidence="2">The sequence shown here is derived from an EMBL/GenBank/DDBJ whole genome shotgun (WGS) entry which is preliminary data.</text>
</comment>
<proteinExistence type="predicted"/>
<gene>
    <name evidence="2" type="ORF">PNOK_0011500</name>
</gene>
<evidence type="ECO:0000313" key="3">
    <source>
        <dbReference type="Proteomes" id="UP000217199"/>
    </source>
</evidence>
<evidence type="ECO:0000256" key="1">
    <source>
        <dbReference type="SAM" id="MobiDB-lite"/>
    </source>
</evidence>
<reference evidence="2 3" key="1">
    <citation type="journal article" date="2017" name="Mol. Ecol.">
        <title>Comparative and population genomic landscape of Phellinus noxius: A hypervariable fungus causing root rot in trees.</title>
        <authorList>
            <person name="Chung C.L."/>
            <person name="Lee T.J."/>
            <person name="Akiba M."/>
            <person name="Lee H.H."/>
            <person name="Kuo T.H."/>
            <person name="Liu D."/>
            <person name="Ke H.M."/>
            <person name="Yokoi T."/>
            <person name="Roa M.B."/>
            <person name="Lu M.J."/>
            <person name="Chang Y.Y."/>
            <person name="Ann P.J."/>
            <person name="Tsai J.N."/>
            <person name="Chen C.Y."/>
            <person name="Tzean S.S."/>
            <person name="Ota Y."/>
            <person name="Hattori T."/>
            <person name="Sahashi N."/>
            <person name="Liou R.F."/>
            <person name="Kikuchi T."/>
            <person name="Tsai I.J."/>
        </authorList>
    </citation>
    <scope>NUCLEOTIDE SEQUENCE [LARGE SCALE GENOMIC DNA]</scope>
    <source>
        <strain evidence="2 3">FFPRI411160</strain>
    </source>
</reference>
<evidence type="ECO:0000313" key="2">
    <source>
        <dbReference type="EMBL" id="PAV23048.1"/>
    </source>
</evidence>
<feature type="region of interest" description="Disordered" evidence="1">
    <location>
        <begin position="131"/>
        <end position="153"/>
    </location>
</feature>
<organism evidence="2 3">
    <name type="scientific">Pyrrhoderma noxium</name>
    <dbReference type="NCBI Taxonomy" id="2282107"/>
    <lineage>
        <taxon>Eukaryota</taxon>
        <taxon>Fungi</taxon>
        <taxon>Dikarya</taxon>
        <taxon>Basidiomycota</taxon>
        <taxon>Agaricomycotina</taxon>
        <taxon>Agaricomycetes</taxon>
        <taxon>Hymenochaetales</taxon>
        <taxon>Hymenochaetaceae</taxon>
        <taxon>Pyrrhoderma</taxon>
    </lineage>
</organism>
<dbReference type="AlphaFoldDB" id="A0A286UTZ9"/>
<keyword evidence="3" id="KW-1185">Reference proteome</keyword>
<name>A0A286UTZ9_9AGAM</name>
<dbReference type="OrthoDB" id="539213at2759"/>